<protein>
    <submittedName>
        <fullName evidence="7">Rhomboid family intramembrane serine protease</fullName>
        <ecNumber evidence="7">3.4.21.-</ecNumber>
    </submittedName>
</protein>
<proteinExistence type="predicted"/>
<feature type="transmembrane region" description="Helical" evidence="5">
    <location>
        <begin position="146"/>
        <end position="167"/>
    </location>
</feature>
<comment type="subcellular location">
    <subcellularLocation>
        <location evidence="1">Membrane</location>
        <topology evidence="1">Multi-pass membrane protein</topology>
    </subcellularLocation>
</comment>
<evidence type="ECO:0000256" key="2">
    <source>
        <dbReference type="ARBA" id="ARBA00022692"/>
    </source>
</evidence>
<dbReference type="RefSeq" id="WP_341841991.1">
    <property type="nucleotide sequence ID" value="NZ_CP149792.1"/>
</dbReference>
<keyword evidence="3 5" id="KW-1133">Transmembrane helix</keyword>
<dbReference type="GO" id="GO:0006508">
    <property type="term" value="P:proteolysis"/>
    <property type="evidence" value="ECO:0007669"/>
    <property type="project" value="UniProtKB-KW"/>
</dbReference>
<dbReference type="Pfam" id="PF01694">
    <property type="entry name" value="Rhomboid"/>
    <property type="match status" value="1"/>
</dbReference>
<organism evidence="7 8">
    <name type="scientific">Chitinophaga caseinilytica</name>
    <dbReference type="NCBI Taxonomy" id="2267521"/>
    <lineage>
        <taxon>Bacteria</taxon>
        <taxon>Pseudomonadati</taxon>
        <taxon>Bacteroidota</taxon>
        <taxon>Chitinophagia</taxon>
        <taxon>Chitinophagales</taxon>
        <taxon>Chitinophagaceae</taxon>
        <taxon>Chitinophaga</taxon>
    </lineage>
</organism>
<dbReference type="Proteomes" id="UP001449657">
    <property type="component" value="Chromosome"/>
</dbReference>
<feature type="transmembrane region" description="Helical" evidence="5">
    <location>
        <begin position="205"/>
        <end position="223"/>
    </location>
</feature>
<feature type="transmembrane region" description="Helical" evidence="5">
    <location>
        <begin position="86"/>
        <end position="103"/>
    </location>
</feature>
<feature type="transmembrane region" description="Helical" evidence="5">
    <location>
        <begin position="179"/>
        <end position="199"/>
    </location>
</feature>
<sequence>MEVAEKERTPGLSLGEEKNMVTQLLLVNITVFILLYFIKIIFFMEGYQEPHFVRDIMTNTMVSASPGTLLVKPWTLLTAMFAHLEFWDIFSNMVWLFVFGTILQQRAGYKQIPVVYVLGSFAGYATYMAAVNLLPGVFPPVTAGSGIMGAHAGVMAMAAGITFLSPGLRVFPQLWRGGVPVWIFFGIFLVVHIASVSLGDGSMTNLAYMAGGAIAGAVIALALRNGSRFGDRSFDLFYNITHIFDPKKVEPQS</sequence>
<gene>
    <name evidence="7" type="ORF">WJU22_04040</name>
</gene>
<dbReference type="PANTHER" id="PTHR43066">
    <property type="entry name" value="RHOMBOID-RELATED PROTEIN"/>
    <property type="match status" value="1"/>
</dbReference>
<keyword evidence="7" id="KW-0645">Protease</keyword>
<evidence type="ECO:0000259" key="6">
    <source>
        <dbReference type="Pfam" id="PF01694"/>
    </source>
</evidence>
<keyword evidence="8" id="KW-1185">Reference proteome</keyword>
<reference evidence="7 8" key="1">
    <citation type="submission" date="2024-03" db="EMBL/GenBank/DDBJ databases">
        <title>Chitinophaga caseinilytica sp. nov., a casein hydrolysing bacterium isolated from forest soil.</title>
        <authorList>
            <person name="Lee D.S."/>
            <person name="Han D.M."/>
            <person name="Baek J.H."/>
            <person name="Choi D.G."/>
            <person name="Jeon J.H."/>
            <person name="Jeon C.O."/>
        </authorList>
    </citation>
    <scope>NUCLEOTIDE SEQUENCE [LARGE SCALE GENOMIC DNA]</scope>
    <source>
        <strain evidence="7 8">KACC 19118</strain>
    </source>
</reference>
<evidence type="ECO:0000256" key="5">
    <source>
        <dbReference type="SAM" id="Phobius"/>
    </source>
</evidence>
<keyword evidence="7" id="KW-0378">Hydrolase</keyword>
<keyword evidence="2 5" id="KW-0812">Transmembrane</keyword>
<evidence type="ECO:0000256" key="1">
    <source>
        <dbReference type="ARBA" id="ARBA00004141"/>
    </source>
</evidence>
<feature type="transmembrane region" description="Helical" evidence="5">
    <location>
        <begin position="20"/>
        <end position="44"/>
    </location>
</feature>
<feature type="transmembrane region" description="Helical" evidence="5">
    <location>
        <begin position="115"/>
        <end position="134"/>
    </location>
</feature>
<evidence type="ECO:0000256" key="3">
    <source>
        <dbReference type="ARBA" id="ARBA00022989"/>
    </source>
</evidence>
<evidence type="ECO:0000313" key="7">
    <source>
        <dbReference type="EMBL" id="WZN47348.1"/>
    </source>
</evidence>
<dbReference type="PANTHER" id="PTHR43066:SF11">
    <property type="entry name" value="PEPTIDASE S54 RHOMBOID DOMAIN-CONTAINING PROTEIN"/>
    <property type="match status" value="1"/>
</dbReference>
<name>A0ABZ2Z6K2_9BACT</name>
<evidence type="ECO:0000313" key="8">
    <source>
        <dbReference type="Proteomes" id="UP001449657"/>
    </source>
</evidence>
<dbReference type="Gene3D" id="1.20.1540.10">
    <property type="entry name" value="Rhomboid-like"/>
    <property type="match status" value="1"/>
</dbReference>
<dbReference type="EC" id="3.4.21.-" evidence="7"/>
<keyword evidence="4 5" id="KW-0472">Membrane</keyword>
<feature type="domain" description="Peptidase S54 rhomboid" evidence="6">
    <location>
        <begin position="73"/>
        <end position="224"/>
    </location>
</feature>
<dbReference type="InterPro" id="IPR035952">
    <property type="entry name" value="Rhomboid-like_sf"/>
</dbReference>
<dbReference type="InterPro" id="IPR022764">
    <property type="entry name" value="Peptidase_S54_rhomboid_dom"/>
</dbReference>
<dbReference type="EMBL" id="CP150096">
    <property type="protein sequence ID" value="WZN47348.1"/>
    <property type="molecule type" value="Genomic_DNA"/>
</dbReference>
<evidence type="ECO:0000256" key="4">
    <source>
        <dbReference type="ARBA" id="ARBA00023136"/>
    </source>
</evidence>
<accession>A0ABZ2Z6K2</accession>
<dbReference type="SUPFAM" id="SSF144091">
    <property type="entry name" value="Rhomboid-like"/>
    <property type="match status" value="1"/>
</dbReference>
<dbReference type="GO" id="GO:0008233">
    <property type="term" value="F:peptidase activity"/>
    <property type="evidence" value="ECO:0007669"/>
    <property type="project" value="UniProtKB-KW"/>
</dbReference>